<sequence>MPKASLFLLKSREQLSDSLRAKCLKRAKRCTYANASIEIQLHTAANLKSRASFSDRVSSAKVVDVMSRYCVVLHFALLQFYVKMPDWPCATEGGEEDIKIKSAGGISIFMMMDYCPGKSRIQEFFGKGKKFPVLRLRVTSAVSFPGLVSLL</sequence>
<proteinExistence type="predicted"/>
<dbReference type="AlphaFoldDB" id="A0AAV4V9U9"/>
<dbReference type="Proteomes" id="UP001054945">
    <property type="component" value="Unassembled WGS sequence"/>
</dbReference>
<comment type="caution">
    <text evidence="1">The sequence shown here is derived from an EMBL/GenBank/DDBJ whole genome shotgun (WGS) entry which is preliminary data.</text>
</comment>
<protein>
    <submittedName>
        <fullName evidence="1">Uncharacterized protein</fullName>
    </submittedName>
</protein>
<gene>
    <name evidence="1" type="ORF">CEXT_496911</name>
</gene>
<accession>A0AAV4V9U9</accession>
<reference evidence="1 2" key="1">
    <citation type="submission" date="2021-06" db="EMBL/GenBank/DDBJ databases">
        <title>Caerostris extrusa draft genome.</title>
        <authorList>
            <person name="Kono N."/>
            <person name="Arakawa K."/>
        </authorList>
    </citation>
    <scope>NUCLEOTIDE SEQUENCE [LARGE SCALE GENOMIC DNA]</scope>
</reference>
<keyword evidence="2" id="KW-1185">Reference proteome</keyword>
<organism evidence="1 2">
    <name type="scientific">Caerostris extrusa</name>
    <name type="common">Bark spider</name>
    <name type="synonym">Caerostris bankana</name>
    <dbReference type="NCBI Taxonomy" id="172846"/>
    <lineage>
        <taxon>Eukaryota</taxon>
        <taxon>Metazoa</taxon>
        <taxon>Ecdysozoa</taxon>
        <taxon>Arthropoda</taxon>
        <taxon>Chelicerata</taxon>
        <taxon>Arachnida</taxon>
        <taxon>Araneae</taxon>
        <taxon>Araneomorphae</taxon>
        <taxon>Entelegynae</taxon>
        <taxon>Araneoidea</taxon>
        <taxon>Araneidae</taxon>
        <taxon>Caerostris</taxon>
    </lineage>
</organism>
<name>A0AAV4V9U9_CAEEX</name>
<evidence type="ECO:0000313" key="2">
    <source>
        <dbReference type="Proteomes" id="UP001054945"/>
    </source>
</evidence>
<evidence type="ECO:0000313" key="1">
    <source>
        <dbReference type="EMBL" id="GIY66721.1"/>
    </source>
</evidence>
<dbReference type="EMBL" id="BPLR01014147">
    <property type="protein sequence ID" value="GIY66721.1"/>
    <property type="molecule type" value="Genomic_DNA"/>
</dbReference>